<keyword evidence="3" id="KW-1185">Reference proteome</keyword>
<evidence type="ECO:0000259" key="1">
    <source>
        <dbReference type="Pfam" id="PF05598"/>
    </source>
</evidence>
<dbReference type="InterPro" id="IPR008490">
    <property type="entry name" value="Transposase_InsH_N"/>
</dbReference>
<reference evidence="2 3" key="1">
    <citation type="submission" date="2016-07" db="EMBL/GenBank/DDBJ databases">
        <authorList>
            <person name="Lefevre C.T."/>
        </authorList>
    </citation>
    <scope>NUCLEOTIDE SEQUENCE [LARGE SCALE GENOMIC DNA]</scope>
    <source>
        <strain evidence="2">PR1</strain>
    </source>
</reference>
<dbReference type="AlphaFoldDB" id="A0A1C3REP2"/>
<dbReference type="STRING" id="1867952.MTBPR1_110133"/>
<dbReference type="Pfam" id="PF05598">
    <property type="entry name" value="DUF772"/>
    <property type="match status" value="1"/>
</dbReference>
<sequence length="56" mass="6572">MLGAQVGQQDRLFYKFNLEDVVPKDHLVRKLDAVLDLSWLRSELSPFYKSYRASLN</sequence>
<organism evidence="2 3">
    <name type="scientific">Candidatus Terasakiella magnetica</name>
    <dbReference type="NCBI Taxonomy" id="1867952"/>
    <lineage>
        <taxon>Bacteria</taxon>
        <taxon>Pseudomonadati</taxon>
        <taxon>Pseudomonadota</taxon>
        <taxon>Alphaproteobacteria</taxon>
        <taxon>Rhodospirillales</taxon>
        <taxon>Terasakiellaceae</taxon>
        <taxon>Terasakiella</taxon>
    </lineage>
</organism>
<evidence type="ECO:0000313" key="3">
    <source>
        <dbReference type="Proteomes" id="UP000231658"/>
    </source>
</evidence>
<evidence type="ECO:0000313" key="2">
    <source>
        <dbReference type="EMBL" id="SCA55694.1"/>
    </source>
</evidence>
<name>A0A1C3REP2_9PROT</name>
<protein>
    <recommendedName>
        <fullName evidence="1">Transposase InsH N-terminal domain-containing protein</fullName>
    </recommendedName>
</protein>
<gene>
    <name evidence="2" type="ORF">MTBPR1_110133</name>
</gene>
<dbReference type="Proteomes" id="UP000231658">
    <property type="component" value="Unassembled WGS sequence"/>
</dbReference>
<proteinExistence type="predicted"/>
<accession>A0A1C3REP2</accession>
<dbReference type="EMBL" id="FLYE01000003">
    <property type="protein sequence ID" value="SCA55694.1"/>
    <property type="molecule type" value="Genomic_DNA"/>
</dbReference>
<feature type="domain" description="Transposase InsH N-terminal" evidence="1">
    <location>
        <begin position="17"/>
        <end position="49"/>
    </location>
</feature>